<evidence type="ECO:0000256" key="1">
    <source>
        <dbReference type="ARBA" id="ARBA00023277"/>
    </source>
</evidence>
<dbReference type="AlphaFoldDB" id="A0A0A6YCP6"/>
<dbReference type="EMBL" id="JSUH01000005">
    <property type="protein sequence ID" value="KHD97802.1"/>
    <property type="molecule type" value="Genomic_DNA"/>
</dbReference>
<evidence type="ECO:0000313" key="3">
    <source>
        <dbReference type="EMBL" id="KHD97802.1"/>
    </source>
</evidence>
<accession>A0A0A6YCP6</accession>
<dbReference type="RefSeq" id="WP_035925219.1">
    <property type="nucleotide sequence ID" value="NZ_JSUH01000005.1"/>
</dbReference>
<evidence type="ECO:0000313" key="4">
    <source>
        <dbReference type="Proteomes" id="UP000030466"/>
    </source>
</evidence>
<dbReference type="Pfam" id="PF01261">
    <property type="entry name" value="AP_endonuc_2"/>
    <property type="match status" value="1"/>
</dbReference>
<sequence>MKLAYHSITWGGVIGDPTGVTSIKDLYYRSAGTVTDSFAPIQQAGYSGVEMFEGNLHDFSSHLGDLQSKLSDHELELVSVYTGGSFIYADALEDELYKVRSTAELAAAAGAGHLVLGGGAIRAAGTREDDYKRLGGALDTVAQIAESNGLRACFHPHLGTIVQSPEQLETVFAETGIGFCPDTAHLAAGGGDPAEAVRKYSDRLTLVHLKDYDSTSGRFLPLGDGELNFRGILDAVQEAHYDDWVVVELDYYDGDPAEAARRSRQYLRGLGL</sequence>
<organism evidence="3 4">
    <name type="scientific">Kocuria rosea subsp. polaris</name>
    <dbReference type="NCBI Taxonomy" id="136273"/>
    <lineage>
        <taxon>Bacteria</taxon>
        <taxon>Bacillati</taxon>
        <taxon>Actinomycetota</taxon>
        <taxon>Actinomycetes</taxon>
        <taxon>Micrococcales</taxon>
        <taxon>Micrococcaceae</taxon>
        <taxon>Kocuria</taxon>
    </lineage>
</organism>
<dbReference type="GO" id="GO:0016853">
    <property type="term" value="F:isomerase activity"/>
    <property type="evidence" value="ECO:0007669"/>
    <property type="project" value="UniProtKB-KW"/>
</dbReference>
<comment type="caution">
    <text evidence="3">The sequence shown here is derived from an EMBL/GenBank/DDBJ whole genome shotgun (WGS) entry which is preliminary data.</text>
</comment>
<dbReference type="Gene3D" id="3.20.20.150">
    <property type="entry name" value="Divalent-metal-dependent TIM barrel enzymes"/>
    <property type="match status" value="1"/>
</dbReference>
<feature type="domain" description="Xylose isomerase-like TIM barrel" evidence="2">
    <location>
        <begin position="39"/>
        <end position="268"/>
    </location>
</feature>
<reference evidence="3 4" key="1">
    <citation type="journal article" date="2003" name="Int. J. Syst. Evol. Microbiol.">
        <title>Kocuria polaris sp. nov., an orange-pigmented psychrophilic bacterium isolated from an Antarctic cyanobacterial mat sample.</title>
        <authorList>
            <person name="Reddy G.S."/>
            <person name="Prakash J.S."/>
            <person name="Prabahar V."/>
            <person name="Matsumoto G.I."/>
            <person name="Stackebrandt E."/>
            <person name="Shivaji S."/>
        </authorList>
    </citation>
    <scope>NUCLEOTIDE SEQUENCE [LARGE SCALE GENOMIC DNA]</scope>
    <source>
        <strain evidence="3 4">CMS 76or</strain>
    </source>
</reference>
<dbReference type="SUPFAM" id="SSF51658">
    <property type="entry name" value="Xylose isomerase-like"/>
    <property type="match status" value="1"/>
</dbReference>
<dbReference type="InterPro" id="IPR036237">
    <property type="entry name" value="Xyl_isomerase-like_sf"/>
</dbReference>
<proteinExistence type="predicted"/>
<protein>
    <submittedName>
        <fullName evidence="3">Sugar phosphate isomerase</fullName>
    </submittedName>
</protein>
<dbReference type="PANTHER" id="PTHR12110">
    <property type="entry name" value="HYDROXYPYRUVATE ISOMERASE"/>
    <property type="match status" value="1"/>
</dbReference>
<gene>
    <name evidence="3" type="ORF">GY22_06665</name>
</gene>
<evidence type="ECO:0000259" key="2">
    <source>
        <dbReference type="Pfam" id="PF01261"/>
    </source>
</evidence>
<dbReference type="InterPro" id="IPR013022">
    <property type="entry name" value="Xyl_isomerase-like_TIM-brl"/>
</dbReference>
<keyword evidence="4" id="KW-1185">Reference proteome</keyword>
<keyword evidence="1" id="KW-0119">Carbohydrate metabolism</keyword>
<dbReference type="InterPro" id="IPR050312">
    <property type="entry name" value="IolE/XylAMocC-like"/>
</dbReference>
<keyword evidence="3" id="KW-0413">Isomerase</keyword>
<name>A0A0A6YCP6_KOCRO</name>
<dbReference type="Proteomes" id="UP000030466">
    <property type="component" value="Unassembled WGS sequence"/>
</dbReference>
<dbReference type="OrthoDB" id="104997at2"/>
<dbReference type="PANTHER" id="PTHR12110:SF41">
    <property type="entry name" value="INOSOSE DEHYDRATASE"/>
    <property type="match status" value="1"/>
</dbReference>